<name>A0A074W4Z2_AURM1</name>
<dbReference type="Gene3D" id="3.30.160.60">
    <property type="entry name" value="Classic Zinc Finger"/>
    <property type="match status" value="1"/>
</dbReference>
<feature type="domain" description="C2H2-type" evidence="2">
    <location>
        <begin position="101"/>
        <end position="129"/>
    </location>
</feature>
<dbReference type="GeneID" id="63922394"/>
<dbReference type="Pfam" id="PF13912">
    <property type="entry name" value="zf-C2H2_6"/>
    <property type="match status" value="1"/>
</dbReference>
<keyword evidence="1" id="KW-0862">Zinc</keyword>
<dbReference type="AlphaFoldDB" id="A0A074W4Z2"/>
<evidence type="ECO:0000313" key="4">
    <source>
        <dbReference type="Proteomes" id="UP000030672"/>
    </source>
</evidence>
<dbReference type="RefSeq" id="XP_040874645.1">
    <property type="nucleotide sequence ID" value="XM_041029021.1"/>
</dbReference>
<organism evidence="3 4">
    <name type="scientific">Aureobasidium melanogenum (strain CBS 110374)</name>
    <name type="common">Aureobasidium pullulans var. melanogenum</name>
    <dbReference type="NCBI Taxonomy" id="1043003"/>
    <lineage>
        <taxon>Eukaryota</taxon>
        <taxon>Fungi</taxon>
        <taxon>Dikarya</taxon>
        <taxon>Ascomycota</taxon>
        <taxon>Pezizomycotina</taxon>
        <taxon>Dothideomycetes</taxon>
        <taxon>Dothideomycetidae</taxon>
        <taxon>Dothideales</taxon>
        <taxon>Saccotheciaceae</taxon>
        <taxon>Aureobasidium</taxon>
    </lineage>
</organism>
<dbReference type="Proteomes" id="UP000030672">
    <property type="component" value="Unassembled WGS sequence"/>
</dbReference>
<dbReference type="PROSITE" id="PS00028">
    <property type="entry name" value="ZINC_FINGER_C2H2_1"/>
    <property type="match status" value="1"/>
</dbReference>
<evidence type="ECO:0000256" key="1">
    <source>
        <dbReference type="PROSITE-ProRule" id="PRU00042"/>
    </source>
</evidence>
<accession>A0A074W4Z2</accession>
<reference evidence="3 4" key="1">
    <citation type="journal article" date="2014" name="BMC Genomics">
        <title>Genome sequencing of four Aureobasidium pullulans varieties: biotechnological potential, stress tolerance, and description of new species.</title>
        <authorList>
            <person name="Gostin Ar C."/>
            <person name="Ohm R.A."/>
            <person name="Kogej T."/>
            <person name="Sonjak S."/>
            <person name="Turk M."/>
            <person name="Zajc J."/>
            <person name="Zalar P."/>
            <person name="Grube M."/>
            <person name="Sun H."/>
            <person name="Han J."/>
            <person name="Sharma A."/>
            <person name="Chiniquy J."/>
            <person name="Ngan C.Y."/>
            <person name="Lipzen A."/>
            <person name="Barry K."/>
            <person name="Grigoriev I.V."/>
            <person name="Gunde-Cimerman N."/>
        </authorList>
    </citation>
    <scope>NUCLEOTIDE SEQUENCE [LARGE SCALE GENOMIC DNA]</scope>
    <source>
        <strain evidence="3 4">CBS 110374</strain>
    </source>
</reference>
<dbReference type="InterPro" id="IPR013087">
    <property type="entry name" value="Znf_C2H2_type"/>
</dbReference>
<evidence type="ECO:0000259" key="2">
    <source>
        <dbReference type="PROSITE" id="PS50157"/>
    </source>
</evidence>
<dbReference type="HOGENOM" id="CLU_1365996_0_0_1"/>
<dbReference type="PROSITE" id="PS50157">
    <property type="entry name" value="ZINC_FINGER_C2H2_2"/>
    <property type="match status" value="1"/>
</dbReference>
<gene>
    <name evidence="3" type="ORF">M437DRAFT_89296</name>
</gene>
<evidence type="ECO:0000313" key="3">
    <source>
        <dbReference type="EMBL" id="KEQ57621.1"/>
    </source>
</evidence>
<dbReference type="GO" id="GO:0008270">
    <property type="term" value="F:zinc ion binding"/>
    <property type="evidence" value="ECO:0007669"/>
    <property type="project" value="UniProtKB-KW"/>
</dbReference>
<sequence length="200" mass="22842">MLTKYELPTYCRPCFKTFENHQGWAQHKRDSPPHNDHVDTSGYIQMESEQALRQSASLGLAFCVCGKVFKNTIAMRQHPQDAQPAPISLESTDVPTRNLRVTCIECYKRFRDKIALDMHMLSSHGLGQPSTKTEKAQSVPMEVPALCNCGKIFKSEDAMRQHMRDTLRRCSRAVRSSEPTHIAMHKPYDISTMISRMDLD</sequence>
<keyword evidence="4" id="KW-1185">Reference proteome</keyword>
<keyword evidence="1" id="KW-0479">Metal-binding</keyword>
<dbReference type="EMBL" id="KL584882">
    <property type="protein sequence ID" value="KEQ57621.1"/>
    <property type="molecule type" value="Genomic_DNA"/>
</dbReference>
<proteinExistence type="predicted"/>
<keyword evidence="1" id="KW-0863">Zinc-finger</keyword>
<protein>
    <recommendedName>
        <fullName evidence="2">C2H2-type domain-containing protein</fullName>
    </recommendedName>
</protein>